<evidence type="ECO:0000313" key="2">
    <source>
        <dbReference type="Proteomes" id="UP000316778"/>
    </source>
</evidence>
<keyword evidence="2" id="KW-1185">Reference proteome</keyword>
<evidence type="ECO:0000313" key="1">
    <source>
        <dbReference type="EMBL" id="TWI81984.1"/>
    </source>
</evidence>
<proteinExistence type="predicted"/>
<comment type="caution">
    <text evidence="1">The sequence shown here is derived from an EMBL/GenBank/DDBJ whole genome shotgun (WGS) entry which is preliminary data.</text>
</comment>
<dbReference type="AlphaFoldDB" id="A0A562SM19"/>
<protein>
    <submittedName>
        <fullName evidence="1">Uncharacterized protein</fullName>
    </submittedName>
</protein>
<gene>
    <name evidence="1" type="ORF">LX66_5300</name>
</gene>
<accession>A0A562SM19</accession>
<organism evidence="1 2">
    <name type="scientific">Chitinophaga japonensis</name>
    <name type="common">Flexibacter japonensis</name>
    <dbReference type="NCBI Taxonomy" id="104662"/>
    <lineage>
        <taxon>Bacteria</taxon>
        <taxon>Pseudomonadati</taxon>
        <taxon>Bacteroidota</taxon>
        <taxon>Chitinophagia</taxon>
        <taxon>Chitinophagales</taxon>
        <taxon>Chitinophagaceae</taxon>
        <taxon>Chitinophaga</taxon>
    </lineage>
</organism>
<dbReference type="RefSeq" id="WP_145719057.1">
    <property type="nucleotide sequence ID" value="NZ_BAAAFY010000003.1"/>
</dbReference>
<dbReference type="Proteomes" id="UP000316778">
    <property type="component" value="Unassembled WGS sequence"/>
</dbReference>
<reference evidence="1 2" key="1">
    <citation type="journal article" date="2013" name="Stand. Genomic Sci.">
        <title>Genomic Encyclopedia of Type Strains, Phase I: The one thousand microbial genomes (KMG-I) project.</title>
        <authorList>
            <person name="Kyrpides N.C."/>
            <person name="Woyke T."/>
            <person name="Eisen J.A."/>
            <person name="Garrity G."/>
            <person name="Lilburn T.G."/>
            <person name="Beck B.J."/>
            <person name="Whitman W.B."/>
            <person name="Hugenholtz P."/>
            <person name="Klenk H.P."/>
        </authorList>
    </citation>
    <scope>NUCLEOTIDE SEQUENCE [LARGE SCALE GENOMIC DNA]</scope>
    <source>
        <strain evidence="1 2">DSM 13484</strain>
    </source>
</reference>
<sequence length="184" mass="20748">MENKTTITSPDVIYQDKGLQPSAKARVKALSAPERDEAFDKLFNHLTDDDEGREVEIADAMECIDCYNAEMKKRGILHPSDIFIPPVTVNDRLDITHFVKFNGFKLKEWILEQYYGPAEQDVVHFKLANGIYTDTFLGIYFASAPASIEARRNRITTFIIPFFKDPAKAVLNGGKAYNLGGLEP</sequence>
<name>A0A562SM19_CHIJA</name>
<dbReference type="EMBL" id="VLLG01000007">
    <property type="protein sequence ID" value="TWI81984.1"/>
    <property type="molecule type" value="Genomic_DNA"/>
</dbReference>